<comment type="caution">
    <text evidence="7">The sequence shown here is derived from an EMBL/GenBank/DDBJ whole genome shotgun (WGS) entry which is preliminary data.</text>
</comment>
<dbReference type="InterPro" id="IPR022830">
    <property type="entry name" value="Indigdn_synthA-like"/>
</dbReference>
<dbReference type="InterPro" id="IPR007342">
    <property type="entry name" value="PsuG"/>
</dbReference>
<accession>A0AAW1KNZ1</accession>
<dbReference type="EMBL" id="JASPKY010000198">
    <property type="protein sequence ID" value="KAK9721513.1"/>
    <property type="molecule type" value="Genomic_DNA"/>
</dbReference>
<organism evidence="7 8">
    <name type="scientific">Popillia japonica</name>
    <name type="common">Japanese beetle</name>
    <dbReference type="NCBI Taxonomy" id="7064"/>
    <lineage>
        <taxon>Eukaryota</taxon>
        <taxon>Metazoa</taxon>
        <taxon>Ecdysozoa</taxon>
        <taxon>Arthropoda</taxon>
        <taxon>Hexapoda</taxon>
        <taxon>Insecta</taxon>
        <taxon>Pterygota</taxon>
        <taxon>Neoptera</taxon>
        <taxon>Endopterygota</taxon>
        <taxon>Coleoptera</taxon>
        <taxon>Polyphaga</taxon>
        <taxon>Scarabaeiformia</taxon>
        <taxon>Scarabaeidae</taxon>
        <taxon>Rutelinae</taxon>
        <taxon>Popillia</taxon>
    </lineage>
</organism>
<dbReference type="HAMAP" id="MF_01876">
    <property type="entry name" value="PsiMP_glycosidase"/>
    <property type="match status" value="1"/>
</dbReference>
<dbReference type="GO" id="GO:0016798">
    <property type="term" value="F:hydrolase activity, acting on glycosyl bonds"/>
    <property type="evidence" value="ECO:0007669"/>
    <property type="project" value="UniProtKB-KW"/>
</dbReference>
<evidence type="ECO:0000256" key="4">
    <source>
        <dbReference type="ARBA" id="ARBA00023239"/>
    </source>
</evidence>
<evidence type="ECO:0000256" key="3">
    <source>
        <dbReference type="ARBA" id="ARBA00023211"/>
    </source>
</evidence>
<proteinExistence type="inferred from homology"/>
<keyword evidence="1" id="KW-0479">Metal-binding</keyword>
<keyword evidence="3" id="KW-0464">Manganese</keyword>
<keyword evidence="8" id="KW-1185">Reference proteome</keyword>
<dbReference type="GO" id="GO:0004730">
    <property type="term" value="F:pseudouridylate synthase activity"/>
    <property type="evidence" value="ECO:0007669"/>
    <property type="project" value="InterPro"/>
</dbReference>
<feature type="compositionally biased region" description="Basic and acidic residues" evidence="6">
    <location>
        <begin position="344"/>
        <end position="369"/>
    </location>
</feature>
<feature type="region of interest" description="Disordered" evidence="6">
    <location>
        <begin position="339"/>
        <end position="369"/>
    </location>
</feature>
<dbReference type="Pfam" id="PF04227">
    <property type="entry name" value="Indigoidine_A"/>
    <property type="match status" value="1"/>
</dbReference>
<dbReference type="PANTHER" id="PTHR42909">
    <property type="entry name" value="ZGC:136858"/>
    <property type="match status" value="1"/>
</dbReference>
<keyword evidence="4" id="KW-0456">Lyase</keyword>
<gene>
    <name evidence="7" type="ORF">QE152_g21530</name>
</gene>
<dbReference type="AlphaFoldDB" id="A0AAW1KNZ1"/>
<evidence type="ECO:0000256" key="1">
    <source>
        <dbReference type="ARBA" id="ARBA00022723"/>
    </source>
</evidence>
<name>A0AAW1KNZ1_POPJA</name>
<reference evidence="7 8" key="1">
    <citation type="journal article" date="2024" name="BMC Genomics">
        <title>De novo assembly and annotation of Popillia japonica's genome with initial clues to its potential as an invasive pest.</title>
        <authorList>
            <person name="Cucini C."/>
            <person name="Boschi S."/>
            <person name="Funari R."/>
            <person name="Cardaioli E."/>
            <person name="Iannotti N."/>
            <person name="Marturano G."/>
            <person name="Paoli F."/>
            <person name="Bruttini M."/>
            <person name="Carapelli A."/>
            <person name="Frati F."/>
            <person name="Nardi F."/>
        </authorList>
    </citation>
    <scope>NUCLEOTIDE SEQUENCE [LARGE SCALE GENOMIC DNA]</scope>
    <source>
        <strain evidence="7">DMR45628</strain>
    </source>
</reference>
<dbReference type="Proteomes" id="UP001458880">
    <property type="component" value="Unassembled WGS sequence"/>
</dbReference>
<dbReference type="PANTHER" id="PTHR42909:SF1">
    <property type="entry name" value="CARBOHYDRATE KINASE PFKB DOMAIN-CONTAINING PROTEIN"/>
    <property type="match status" value="1"/>
</dbReference>
<protein>
    <submittedName>
        <fullName evidence="7">Indigoidine synthase A like protein</fullName>
    </submittedName>
</protein>
<evidence type="ECO:0000313" key="8">
    <source>
        <dbReference type="Proteomes" id="UP001458880"/>
    </source>
</evidence>
<keyword evidence="5" id="KW-0326">Glycosidase</keyword>
<dbReference type="GO" id="GO:0005737">
    <property type="term" value="C:cytoplasm"/>
    <property type="evidence" value="ECO:0007669"/>
    <property type="project" value="TreeGrafter"/>
</dbReference>
<evidence type="ECO:0000256" key="5">
    <source>
        <dbReference type="ARBA" id="ARBA00023295"/>
    </source>
</evidence>
<evidence type="ECO:0000256" key="2">
    <source>
        <dbReference type="ARBA" id="ARBA00022801"/>
    </source>
</evidence>
<dbReference type="GO" id="GO:0046872">
    <property type="term" value="F:metal ion binding"/>
    <property type="evidence" value="ECO:0007669"/>
    <property type="project" value="UniProtKB-KW"/>
</dbReference>
<sequence>MLTGARSLRNAYSNGQFRNIATISTNTNKIFLSEEVQHGLENGIPIVALESTIITHGMPYPQNIECALEVEDILRKKGVIPATIAILEGKIKAGLNKKELSFLGDIKTSNPIKTSRRDLAYVVAHKRNGGTTVSGTLIVAGKAGIPIFATGVQKGLGGVHREAEKTFDISADLIELGKTPVAVFSSGIKSILDIAKTLEYLETQGVLVATYGDTNDFPGFYTSKSGFKVPYNITDPREAALIIRTNKEINLGSGILFGVPVPEEYSLNKTELDNIITKALNQAENQGVSGKEITPFLLSRVAEATAGNSLKTNIALVKNNASAAADVAVELSGIVRNKGSNDNYRMRSEPGRSESNKAPDNEDNPKERPVVIGGCVLDRCFTLFETHVKVSGYEFS</sequence>
<evidence type="ECO:0000256" key="6">
    <source>
        <dbReference type="SAM" id="MobiDB-lite"/>
    </source>
</evidence>
<evidence type="ECO:0000313" key="7">
    <source>
        <dbReference type="EMBL" id="KAK9721513.1"/>
    </source>
</evidence>
<keyword evidence="2" id="KW-0378">Hydrolase</keyword>
<dbReference type="SUPFAM" id="SSF110581">
    <property type="entry name" value="Indigoidine synthase A-like"/>
    <property type="match status" value="1"/>
</dbReference>
<dbReference type="Gene3D" id="3.40.1790.10">
    <property type="entry name" value="Indigoidine synthase domain"/>
    <property type="match status" value="1"/>
</dbReference>